<proteinExistence type="predicted"/>
<dbReference type="PANTHER" id="PTHR21818:SF0">
    <property type="entry name" value="FANCONI ANEMIA GROUP I PROTEIN"/>
    <property type="match status" value="1"/>
</dbReference>
<sequence>MDKLRASIENLDRDAPLGLRFQISGVIERHIREKSGRNLAGIYKAIRKDTDELGKQSFRVVVFRQMVSAVLRFWFESEVDLVAESLNDLLVELLADVTLLPPADSSGLCETIVDNLGCPMTIELLSSLLLHASSTGVRVLWRATRVADLKTALVQAIVDKAPWKDDFVPYIAKFFREIEPTAAQMTVISPVLAPYISSLPGAQLLRLLGHLLPLHASFLEQVLHRLRPDQLDEVTRAGVLAQCVTAARHNPGIAKSIQTLVKTKPEAILSDAFKFRLCLLAGSIHRTFQGATHGALLRAVTLHCDYELKRLDARWLREALPAYPPLAIVDACILSPSDDRVQLISTCLMDFAFALLASKTSGRVCQQGALMVLNLCNTSSQTGTAQLALDRTLRMHFQNPTNECADLLSKLPCGQLPAAVGWDVISALPSVNPSVARSLVRVILQSCPQVRDELLMCLRKCVFGSDPSSSLVSAKGLLEIVAYFTVDGSDVSQNPNGRLCLEALELVRRLLIGNSRGSTEVRRCLLEGLPELVKENVKLKEAIFELLKDIHTEMPNDPHVLMAISNCLCTYRKTHVKGSPKSRVLKELYRVLCSLVEQGDPTCLDALVRFAAEFGLDPSGIQELIKNGKASGNAGITRTQQQDLNESDSSQASSSVGGSTADRRAKKKKGEKQPLASECLLSNEVLCWLLRTDAVPVEVRIYATDGLAQRKQLEAHERRQLLGALKETLTKPYIDAETRRRCVSLLSANLQAAVGNVFNREDVLEAREELLRDLGVDSRASFFRYLQEMIRQANSDSQRETDLGPLLACVQCLCLLFPDDIELMTDIYTWADKGCTEAGVAYLPLMLDLSSHIEGGLALLRGLSRRLSLLCGLLEDGGRDIETEAFASIHTEDIPVVFALFNTFVRGIIAHLEWVLSKIGLSSEVEPRFIKQLYYVVEALSTVTHSMVPLEQAEGLFQSGARAYKVLASLSKYYCGDREEVSPRYPKLVHFVQKTCTPRFETFIMAVEEESTRRNLGKKKKNQQPKAVPGFVFATEQHHLELNKLAKKIDLGDITTPASARDFKIRVAEVRRQQDEFSDEEIPNSQTVPSTTTGLSIKAKGSAQKLTDAIDQRGRKNVLEQNFKRKNLGGSGEEQMDPPKGRPPKKPRTEEELQKVTKPARAPRTNRRNQISKQEEELEIEDHDLPESIFPPDDETEKPNSSRSESSVVMSSTRISEVSPAVINTPTSASKRSGHTTENDLSPLKKTCRGKSTLSTPASDSLTSRTATNDENRSTRTRKPLRIDNETEKAEEKAASPQRKRRRRTLGIRPR</sequence>
<dbReference type="Pfam" id="PF14678">
    <property type="entry name" value="FANCI_S4"/>
    <property type="match status" value="1"/>
</dbReference>
<dbReference type="SUPFAM" id="SSF48371">
    <property type="entry name" value="ARM repeat"/>
    <property type="match status" value="1"/>
</dbReference>
<dbReference type="KEGG" id="vde:111255094"/>
<evidence type="ECO:0000313" key="4">
    <source>
        <dbReference type="Proteomes" id="UP000594260"/>
    </source>
</evidence>
<reference evidence="3" key="1">
    <citation type="submission" date="2021-01" db="UniProtKB">
        <authorList>
            <consortium name="EnsemblMetazoa"/>
        </authorList>
    </citation>
    <scope>IDENTIFICATION</scope>
</reference>
<feature type="compositionally biased region" description="Polar residues" evidence="1">
    <location>
        <begin position="1083"/>
        <end position="1095"/>
    </location>
</feature>
<dbReference type="GO" id="GO:0006281">
    <property type="term" value="P:DNA repair"/>
    <property type="evidence" value="ECO:0007669"/>
    <property type="project" value="InterPro"/>
</dbReference>
<accession>A0A7M7KV81</accession>
<feature type="region of interest" description="Disordered" evidence="1">
    <location>
        <begin position="639"/>
        <end position="670"/>
    </location>
</feature>
<dbReference type="GeneID" id="111255094"/>
<feature type="compositionally biased region" description="Polar residues" evidence="1">
    <location>
        <begin position="1222"/>
        <end position="1231"/>
    </location>
</feature>
<dbReference type="InterPro" id="IPR026171">
    <property type="entry name" value="FANCI"/>
</dbReference>
<organism evidence="3 4">
    <name type="scientific">Varroa destructor</name>
    <name type="common">Honeybee mite</name>
    <dbReference type="NCBI Taxonomy" id="109461"/>
    <lineage>
        <taxon>Eukaryota</taxon>
        <taxon>Metazoa</taxon>
        <taxon>Ecdysozoa</taxon>
        <taxon>Arthropoda</taxon>
        <taxon>Chelicerata</taxon>
        <taxon>Arachnida</taxon>
        <taxon>Acari</taxon>
        <taxon>Parasitiformes</taxon>
        <taxon>Mesostigmata</taxon>
        <taxon>Gamasina</taxon>
        <taxon>Dermanyssoidea</taxon>
        <taxon>Varroidae</taxon>
        <taxon>Varroa</taxon>
    </lineage>
</organism>
<dbReference type="RefSeq" id="XP_022672484.1">
    <property type="nucleotide sequence ID" value="XM_022816749.1"/>
</dbReference>
<dbReference type="OrthoDB" id="195089at2759"/>
<feature type="region of interest" description="Disordered" evidence="1">
    <location>
        <begin position="1072"/>
        <end position="1099"/>
    </location>
</feature>
<dbReference type="EnsemblMetazoa" id="XM_022816749">
    <property type="protein sequence ID" value="XP_022672484"/>
    <property type="gene ID" value="LOC111255094"/>
</dbReference>
<protein>
    <recommendedName>
        <fullName evidence="2">FANCI solenoid 4 domain-containing protein</fullName>
    </recommendedName>
</protein>
<evidence type="ECO:0000313" key="3">
    <source>
        <dbReference type="EnsemblMetazoa" id="XP_022672484"/>
    </source>
</evidence>
<feature type="compositionally biased region" description="Basic residues" evidence="1">
    <location>
        <begin position="1298"/>
        <end position="1311"/>
    </location>
</feature>
<dbReference type="PANTHER" id="PTHR21818">
    <property type="entry name" value="BC025462 PROTEIN"/>
    <property type="match status" value="1"/>
</dbReference>
<name>A0A7M7KV81_VARDE</name>
<feature type="compositionally biased region" description="Low complexity" evidence="1">
    <location>
        <begin position="1201"/>
        <end position="1217"/>
    </location>
</feature>
<dbReference type="InterPro" id="IPR016024">
    <property type="entry name" value="ARM-type_fold"/>
</dbReference>
<feature type="compositionally biased region" description="Low complexity" evidence="1">
    <location>
        <begin position="647"/>
        <end position="659"/>
    </location>
</feature>
<feature type="region of interest" description="Disordered" evidence="1">
    <location>
        <begin position="1111"/>
        <end position="1311"/>
    </location>
</feature>
<evidence type="ECO:0000256" key="1">
    <source>
        <dbReference type="SAM" id="MobiDB-lite"/>
    </source>
</evidence>
<keyword evidence="4" id="KW-1185">Reference proteome</keyword>
<dbReference type="GO" id="GO:0070182">
    <property type="term" value="F:DNA polymerase binding"/>
    <property type="evidence" value="ECO:0007669"/>
    <property type="project" value="TreeGrafter"/>
</dbReference>
<dbReference type="Proteomes" id="UP000594260">
    <property type="component" value="Unplaced"/>
</dbReference>
<evidence type="ECO:0000259" key="2">
    <source>
        <dbReference type="Pfam" id="PF14678"/>
    </source>
</evidence>
<dbReference type="InParanoid" id="A0A7M7KV81"/>
<feature type="compositionally biased region" description="Polar residues" evidence="1">
    <location>
        <begin position="1250"/>
        <end position="1267"/>
    </location>
</feature>
<dbReference type="InterPro" id="IPR029314">
    <property type="entry name" value="FANCI_S4"/>
</dbReference>
<feature type="compositionally biased region" description="Basic and acidic residues" evidence="1">
    <location>
        <begin position="1281"/>
        <end position="1294"/>
    </location>
</feature>
<feature type="domain" description="FANCI solenoid 4" evidence="2">
    <location>
        <begin position="861"/>
        <end position="1070"/>
    </location>
</feature>